<accession>B4FEX0</accession>
<dbReference type="GeneID" id="103646857"/>
<proteinExistence type="evidence at transcript level"/>
<name>B4FEX0_MAIZE</name>
<dbReference type="EMBL" id="BT035658">
    <property type="protein sequence ID" value="ACF80663.1"/>
    <property type="molecule type" value="mRNA"/>
</dbReference>
<reference evidence="1" key="1">
    <citation type="journal article" date="2009" name="PLoS Genet.">
        <title>Sequencing, mapping, and analysis of 27,455 maize full-length cDNAs.</title>
        <authorList>
            <person name="Soderlund C."/>
            <person name="Descour A."/>
            <person name="Kudrna D."/>
            <person name="Bomhoff M."/>
            <person name="Boyd L."/>
            <person name="Currie J."/>
            <person name="Angelova A."/>
            <person name="Collura K."/>
            <person name="Wissotski M."/>
            <person name="Ashley E."/>
            <person name="Morrow D."/>
            <person name="Fernandes J."/>
            <person name="Walbot V."/>
            <person name="Yu Y."/>
        </authorList>
    </citation>
    <scope>NUCLEOTIDE SEQUENCE</scope>
    <source>
        <strain evidence="1">B73</strain>
    </source>
</reference>
<sequence>MFAVEQATISRPTRTFCIFMKERNRG</sequence>
<dbReference type="EMBL" id="BT086737">
    <property type="protein sequence ID" value="ACR37090.1"/>
    <property type="molecule type" value="mRNA"/>
</dbReference>
<organism evidence="1">
    <name type="scientific">Zea mays</name>
    <name type="common">Maize</name>
    <dbReference type="NCBI Taxonomy" id="4577"/>
    <lineage>
        <taxon>Eukaryota</taxon>
        <taxon>Viridiplantae</taxon>
        <taxon>Streptophyta</taxon>
        <taxon>Embryophyta</taxon>
        <taxon>Tracheophyta</taxon>
        <taxon>Spermatophyta</taxon>
        <taxon>Magnoliopsida</taxon>
        <taxon>Liliopsida</taxon>
        <taxon>Poales</taxon>
        <taxon>Poaceae</taxon>
        <taxon>PACMAD clade</taxon>
        <taxon>Panicoideae</taxon>
        <taxon>Andropogonodae</taxon>
        <taxon>Andropogoneae</taxon>
        <taxon>Tripsacinae</taxon>
        <taxon>Zea</taxon>
    </lineage>
</organism>
<protein>
    <submittedName>
        <fullName evidence="1">Uncharacterized protein</fullName>
    </submittedName>
</protein>
<dbReference type="OrthoDB" id="5835829at2759"/>
<dbReference type="AlphaFoldDB" id="B4FEX0"/>
<dbReference type="RefSeq" id="NP_001313326.1">
    <property type="nucleotide sequence ID" value="NM_001326397.1"/>
</dbReference>
<dbReference type="KEGG" id="zma:103646857"/>
<evidence type="ECO:0000313" key="1">
    <source>
        <dbReference type="EMBL" id="ACF80663.1"/>
    </source>
</evidence>